<dbReference type="AlphaFoldDB" id="A0A558IGM9"/>
<keyword evidence="3" id="KW-1003">Cell membrane</keyword>
<dbReference type="GO" id="GO:0055085">
    <property type="term" value="P:transmembrane transport"/>
    <property type="evidence" value="ECO:0007669"/>
    <property type="project" value="InterPro"/>
</dbReference>
<dbReference type="InterPro" id="IPR045621">
    <property type="entry name" value="BPD_transp_1_N"/>
</dbReference>
<dbReference type="Proteomes" id="UP000320648">
    <property type="component" value="Unassembled WGS sequence"/>
</dbReference>
<name>A0A558IGM9_9CORY</name>
<dbReference type="PANTHER" id="PTHR43163:SF9">
    <property type="entry name" value="ABC TRANSPORTER PERMEASE PROTEIN"/>
    <property type="match status" value="1"/>
</dbReference>
<comment type="subcellular location">
    <subcellularLocation>
        <location evidence="1 7">Cell membrane</location>
        <topology evidence="1 7">Multi-pass membrane protein</topology>
    </subcellularLocation>
</comment>
<keyword evidence="5 7" id="KW-1133">Transmembrane helix</keyword>
<organism evidence="9 10">
    <name type="scientific">Corynebacterium aurimucosum</name>
    <dbReference type="NCBI Taxonomy" id="169292"/>
    <lineage>
        <taxon>Bacteria</taxon>
        <taxon>Bacillati</taxon>
        <taxon>Actinomycetota</taxon>
        <taxon>Actinomycetes</taxon>
        <taxon>Mycobacteriales</taxon>
        <taxon>Corynebacteriaceae</taxon>
        <taxon>Corynebacterium</taxon>
    </lineage>
</organism>
<evidence type="ECO:0000256" key="7">
    <source>
        <dbReference type="RuleBase" id="RU363032"/>
    </source>
</evidence>
<evidence type="ECO:0000259" key="8">
    <source>
        <dbReference type="PROSITE" id="PS50928"/>
    </source>
</evidence>
<feature type="transmembrane region" description="Helical" evidence="7">
    <location>
        <begin position="131"/>
        <end position="159"/>
    </location>
</feature>
<dbReference type="CDD" id="cd06261">
    <property type="entry name" value="TM_PBP2"/>
    <property type="match status" value="1"/>
</dbReference>
<proteinExistence type="inferred from homology"/>
<dbReference type="PROSITE" id="PS50928">
    <property type="entry name" value="ABC_TM1"/>
    <property type="match status" value="1"/>
</dbReference>
<protein>
    <submittedName>
        <fullName evidence="9">ABC transporter permease</fullName>
    </submittedName>
</protein>
<reference evidence="9 10" key="1">
    <citation type="submission" date="2019-07" db="EMBL/GenBank/DDBJ databases">
        <title>Draft genome of C. aurimucosum strain 15-4290.</title>
        <authorList>
            <person name="Pacheco L.G.C."/>
            <person name="Aguiar E.R.G.R."/>
            <person name="Navas J."/>
            <person name="Santos C.S."/>
            <person name="Rocha D.J.P.G."/>
        </authorList>
    </citation>
    <scope>NUCLEOTIDE SEQUENCE [LARGE SCALE GENOMIC DNA]</scope>
    <source>
        <strain evidence="9 10">15-4290</strain>
    </source>
</reference>
<feature type="transmembrane region" description="Helical" evidence="7">
    <location>
        <begin position="285"/>
        <end position="309"/>
    </location>
</feature>
<comment type="similarity">
    <text evidence="7">Belongs to the binding-protein-dependent transport system permease family.</text>
</comment>
<dbReference type="Pfam" id="PF00528">
    <property type="entry name" value="BPD_transp_1"/>
    <property type="match status" value="1"/>
</dbReference>
<evidence type="ECO:0000256" key="4">
    <source>
        <dbReference type="ARBA" id="ARBA00022692"/>
    </source>
</evidence>
<evidence type="ECO:0000256" key="1">
    <source>
        <dbReference type="ARBA" id="ARBA00004651"/>
    </source>
</evidence>
<dbReference type="EMBL" id="VMTX01000029">
    <property type="protein sequence ID" value="TVU80554.1"/>
    <property type="molecule type" value="Genomic_DNA"/>
</dbReference>
<dbReference type="InterPro" id="IPR000515">
    <property type="entry name" value="MetI-like"/>
</dbReference>
<keyword evidence="2 7" id="KW-0813">Transport</keyword>
<dbReference type="Pfam" id="PF19300">
    <property type="entry name" value="BPD_transp_1_N"/>
    <property type="match status" value="1"/>
</dbReference>
<dbReference type="PANTHER" id="PTHR43163">
    <property type="entry name" value="DIPEPTIDE TRANSPORT SYSTEM PERMEASE PROTEIN DPPB-RELATED"/>
    <property type="match status" value="1"/>
</dbReference>
<sequence>MVVRRVLVAVPIVVAVTAAVFALAAVSPFDPLDAYLKGQAGNLTEAQRVSISHQLGLDRPWWESWLVWLQGLAVGDLGISRSYSQPVTQVLAERLPWTMLLGACGLAGAIALSFVLALWAAVRRGGVLDRLVLSISTVIQATPPFVVALGGLGLFALAWKLFPTGGLTYPGEPVTFSSTVAHLTLPAVVLAITQVPWLVLSLRESIVEVMDSGAVTGAQVRGIPRRTIIFSHILPTAVPPFLALIGARLSELVVGSTLVEAVFAWPGLGTALVKSAQSLDFPLLSILTIATTAIVLLGNLLADVAFVVLDPRVDADA</sequence>
<dbReference type="InterPro" id="IPR035906">
    <property type="entry name" value="MetI-like_sf"/>
</dbReference>
<evidence type="ECO:0000256" key="3">
    <source>
        <dbReference type="ARBA" id="ARBA00022475"/>
    </source>
</evidence>
<feature type="transmembrane region" description="Helical" evidence="7">
    <location>
        <begin position="179"/>
        <end position="200"/>
    </location>
</feature>
<keyword evidence="4 7" id="KW-0812">Transmembrane</keyword>
<evidence type="ECO:0000256" key="6">
    <source>
        <dbReference type="ARBA" id="ARBA00023136"/>
    </source>
</evidence>
<comment type="caution">
    <text evidence="9">The sequence shown here is derived from an EMBL/GenBank/DDBJ whole genome shotgun (WGS) entry which is preliminary data.</text>
</comment>
<keyword evidence="6 7" id="KW-0472">Membrane</keyword>
<feature type="domain" description="ABC transmembrane type-1" evidence="8">
    <location>
        <begin position="95"/>
        <end position="302"/>
    </location>
</feature>
<evidence type="ECO:0000313" key="10">
    <source>
        <dbReference type="Proteomes" id="UP000320648"/>
    </source>
</evidence>
<dbReference type="SUPFAM" id="SSF161098">
    <property type="entry name" value="MetI-like"/>
    <property type="match status" value="1"/>
</dbReference>
<gene>
    <name evidence="9" type="ORF">FQN05_13080</name>
</gene>
<evidence type="ECO:0000256" key="2">
    <source>
        <dbReference type="ARBA" id="ARBA00022448"/>
    </source>
</evidence>
<accession>A0A558IGM9</accession>
<dbReference type="GO" id="GO:0005886">
    <property type="term" value="C:plasma membrane"/>
    <property type="evidence" value="ECO:0007669"/>
    <property type="project" value="UniProtKB-SubCell"/>
</dbReference>
<evidence type="ECO:0000313" key="9">
    <source>
        <dbReference type="EMBL" id="TVU80554.1"/>
    </source>
</evidence>
<feature type="transmembrane region" description="Helical" evidence="7">
    <location>
        <begin position="228"/>
        <end position="247"/>
    </location>
</feature>
<feature type="transmembrane region" description="Helical" evidence="7">
    <location>
        <begin position="97"/>
        <end position="119"/>
    </location>
</feature>
<dbReference type="Gene3D" id="1.10.3720.10">
    <property type="entry name" value="MetI-like"/>
    <property type="match status" value="1"/>
</dbReference>
<evidence type="ECO:0000256" key="5">
    <source>
        <dbReference type="ARBA" id="ARBA00022989"/>
    </source>
</evidence>